<dbReference type="InterPro" id="IPR000709">
    <property type="entry name" value="Leu_Ile_Val-bd"/>
</dbReference>
<dbReference type="Proteomes" id="UP000441032">
    <property type="component" value="Unassembled WGS sequence"/>
</dbReference>
<organism evidence="7 8">
    <name type="scientific">Ralstonia pickettii</name>
    <name type="common">Burkholderia pickettii</name>
    <dbReference type="NCBI Taxonomy" id="329"/>
    <lineage>
        <taxon>Bacteria</taxon>
        <taxon>Pseudomonadati</taxon>
        <taxon>Pseudomonadota</taxon>
        <taxon>Betaproteobacteria</taxon>
        <taxon>Burkholderiales</taxon>
        <taxon>Burkholderiaceae</taxon>
        <taxon>Ralstonia</taxon>
    </lineage>
</organism>
<reference evidence="7 8" key="1">
    <citation type="submission" date="2019-11" db="EMBL/GenBank/DDBJ databases">
        <title>Phenotypic characterization of an OXA-22 and OXA-60 co-producing Ralstonia pickettii clinical strain.</title>
        <authorList>
            <person name="He F."/>
        </authorList>
    </citation>
    <scope>NUCLEOTIDE SEQUENCE [LARGE SCALE GENOMIC DNA]</scope>
    <source>
        <strain evidence="7 8">PSLESD1</strain>
    </source>
</reference>
<dbReference type="PRINTS" id="PR00337">
    <property type="entry name" value="LEUILEVALBP"/>
</dbReference>
<feature type="chain" id="PRO_5031188731" evidence="5">
    <location>
        <begin position="36"/>
        <end position="396"/>
    </location>
</feature>
<dbReference type="GO" id="GO:0006865">
    <property type="term" value="P:amino acid transport"/>
    <property type="evidence" value="ECO:0007669"/>
    <property type="project" value="UniProtKB-KW"/>
</dbReference>
<evidence type="ECO:0000256" key="2">
    <source>
        <dbReference type="ARBA" id="ARBA00022448"/>
    </source>
</evidence>
<feature type="domain" description="Leucine-binding protein" evidence="6">
    <location>
        <begin position="43"/>
        <end position="369"/>
    </location>
</feature>
<sequence length="396" mass="42695">MEQTMSVLLGWRRWVVRAMWVAAAGAVGQSTAAVAAPASGEPLYLGVSGPLTGQNAQYGAQWKAGFDLALEQINAVGGIHGRPLQYVFEDSQSDPRQAVAIAQKFVADRRILIELGDFSSPASMAASPIYQRAGLVQLGFTNSHPDFTKGGDFIWSPSVSQADAQPLLADLAVKTEGFKRVAVLYLNTDWGRTSKDVFVTAAKQRGAQVVATEGYQPDEKDFRSTLVRVRDAKPDGIVLISYYADGALIAGQLRATGIQLPIVAASSVYSPKFLELGAAAVNGVATNTTFFPDEPRPEVQTFVKQFRAKYQRDPDAFNAFAYDAVILAAEALKAGGTDRRAIRDALPKLRDVPSVVFGRATFDPATRRVLGVRSVNVVVKDGKWTLLDRKTTVAAQ</sequence>
<keyword evidence="3 5" id="KW-0732">Signal</keyword>
<dbReference type="PANTHER" id="PTHR30483:SF6">
    <property type="entry name" value="PERIPLASMIC BINDING PROTEIN OF ABC TRANSPORTER FOR NATURAL AMINO ACIDS"/>
    <property type="match status" value="1"/>
</dbReference>
<accession>A0A7X2L8V3</accession>
<evidence type="ECO:0000256" key="5">
    <source>
        <dbReference type="SAM" id="SignalP"/>
    </source>
</evidence>
<dbReference type="InterPro" id="IPR028081">
    <property type="entry name" value="Leu-bd"/>
</dbReference>
<keyword evidence="2" id="KW-0813">Transport</keyword>
<dbReference type="Pfam" id="PF13458">
    <property type="entry name" value="Peripla_BP_6"/>
    <property type="match status" value="1"/>
</dbReference>
<dbReference type="InterPro" id="IPR051010">
    <property type="entry name" value="BCAA_transport"/>
</dbReference>
<keyword evidence="4" id="KW-0029">Amino-acid transport</keyword>
<dbReference type="SUPFAM" id="SSF53822">
    <property type="entry name" value="Periplasmic binding protein-like I"/>
    <property type="match status" value="1"/>
</dbReference>
<feature type="signal peptide" evidence="5">
    <location>
        <begin position="1"/>
        <end position="35"/>
    </location>
</feature>
<dbReference type="Gene3D" id="3.40.50.2300">
    <property type="match status" value="2"/>
</dbReference>
<protein>
    <submittedName>
        <fullName evidence="7">ABC transporter substrate-binding protein</fullName>
    </submittedName>
</protein>
<evidence type="ECO:0000256" key="1">
    <source>
        <dbReference type="ARBA" id="ARBA00010062"/>
    </source>
</evidence>
<gene>
    <name evidence="7" type="ORF">GJQ57_01745</name>
</gene>
<dbReference type="CDD" id="cd06349">
    <property type="entry name" value="PBP1_ABC_HAAT-like"/>
    <property type="match status" value="1"/>
</dbReference>
<comment type="similarity">
    <text evidence="1">Belongs to the leucine-binding protein family.</text>
</comment>
<proteinExistence type="inferred from homology"/>
<evidence type="ECO:0000313" key="7">
    <source>
        <dbReference type="EMBL" id="MRS97369.1"/>
    </source>
</evidence>
<evidence type="ECO:0000313" key="8">
    <source>
        <dbReference type="Proteomes" id="UP000441032"/>
    </source>
</evidence>
<dbReference type="PANTHER" id="PTHR30483">
    <property type="entry name" value="LEUCINE-SPECIFIC-BINDING PROTEIN"/>
    <property type="match status" value="1"/>
</dbReference>
<name>A0A7X2L8V3_RALPI</name>
<evidence type="ECO:0000256" key="3">
    <source>
        <dbReference type="ARBA" id="ARBA00022729"/>
    </source>
</evidence>
<dbReference type="EMBL" id="WJYN01000001">
    <property type="protein sequence ID" value="MRS97369.1"/>
    <property type="molecule type" value="Genomic_DNA"/>
</dbReference>
<comment type="caution">
    <text evidence="7">The sequence shown here is derived from an EMBL/GenBank/DDBJ whole genome shotgun (WGS) entry which is preliminary data.</text>
</comment>
<evidence type="ECO:0000259" key="6">
    <source>
        <dbReference type="Pfam" id="PF13458"/>
    </source>
</evidence>
<dbReference type="AlphaFoldDB" id="A0A7X2L8V3"/>
<evidence type="ECO:0000256" key="4">
    <source>
        <dbReference type="ARBA" id="ARBA00022970"/>
    </source>
</evidence>
<dbReference type="InterPro" id="IPR028082">
    <property type="entry name" value="Peripla_BP_I"/>
</dbReference>